<feature type="region of interest" description="Disordered" evidence="1">
    <location>
        <begin position="1"/>
        <end position="22"/>
    </location>
</feature>
<protein>
    <submittedName>
        <fullName evidence="2">Uncharacterized protein</fullName>
    </submittedName>
</protein>
<dbReference type="AlphaFoldDB" id="A0A167XD30"/>
<comment type="caution">
    <text evidence="2">The sequence shown here is derived from an EMBL/GenBank/DDBJ whole genome shotgun (WGS) entry which is preliminary data.</text>
</comment>
<accession>A0A167XD30</accession>
<sequence length="95" mass="10815">MATRGRRHHRGSAQPDQHGDTYFTQHSNLFAARLRHRRFQRDIVPCGRRGQLHQARQAAAADPIYRNDDDGQTSQSHRDGGQNSIVEQTEPNGDQ</sequence>
<evidence type="ECO:0000313" key="3">
    <source>
        <dbReference type="Proteomes" id="UP000076744"/>
    </source>
</evidence>
<organism evidence="2 3">
    <name type="scientific">Cordyceps fumosorosea (strain ARSEF 2679)</name>
    <name type="common">Isaria fumosorosea</name>
    <dbReference type="NCBI Taxonomy" id="1081104"/>
    <lineage>
        <taxon>Eukaryota</taxon>
        <taxon>Fungi</taxon>
        <taxon>Dikarya</taxon>
        <taxon>Ascomycota</taxon>
        <taxon>Pezizomycotina</taxon>
        <taxon>Sordariomycetes</taxon>
        <taxon>Hypocreomycetidae</taxon>
        <taxon>Hypocreales</taxon>
        <taxon>Cordycipitaceae</taxon>
        <taxon>Cordyceps</taxon>
    </lineage>
</organism>
<gene>
    <name evidence="2" type="ORF">ISF_04237</name>
</gene>
<feature type="compositionally biased region" description="Polar residues" evidence="1">
    <location>
        <begin position="81"/>
        <end position="95"/>
    </location>
</feature>
<dbReference type="GeneID" id="30020529"/>
<feature type="region of interest" description="Disordered" evidence="1">
    <location>
        <begin position="45"/>
        <end position="95"/>
    </location>
</feature>
<dbReference type="EMBL" id="AZHB01000009">
    <property type="protein sequence ID" value="OAA64827.1"/>
    <property type="molecule type" value="Genomic_DNA"/>
</dbReference>
<reference evidence="2 3" key="1">
    <citation type="journal article" date="2016" name="Genome Biol. Evol.">
        <title>Divergent and convergent evolution of fungal pathogenicity.</title>
        <authorList>
            <person name="Shang Y."/>
            <person name="Xiao G."/>
            <person name="Zheng P."/>
            <person name="Cen K."/>
            <person name="Zhan S."/>
            <person name="Wang C."/>
        </authorList>
    </citation>
    <scope>NUCLEOTIDE SEQUENCE [LARGE SCALE GENOMIC DNA]</scope>
    <source>
        <strain evidence="2 3">ARSEF 2679</strain>
    </source>
</reference>
<evidence type="ECO:0000313" key="2">
    <source>
        <dbReference type="EMBL" id="OAA64827.1"/>
    </source>
</evidence>
<dbReference type="RefSeq" id="XP_018704799.1">
    <property type="nucleotide sequence ID" value="XM_018847843.1"/>
</dbReference>
<name>A0A167XD30_CORFA</name>
<feature type="compositionally biased region" description="Basic residues" evidence="1">
    <location>
        <begin position="1"/>
        <end position="11"/>
    </location>
</feature>
<evidence type="ECO:0000256" key="1">
    <source>
        <dbReference type="SAM" id="MobiDB-lite"/>
    </source>
</evidence>
<proteinExistence type="predicted"/>
<keyword evidence="3" id="KW-1185">Reference proteome</keyword>
<dbReference type="Proteomes" id="UP000076744">
    <property type="component" value="Unassembled WGS sequence"/>
</dbReference>